<keyword evidence="4" id="KW-1185">Reference proteome</keyword>
<reference evidence="3 4" key="1">
    <citation type="submission" date="2024-08" db="EMBL/GenBank/DDBJ databases">
        <title>Gnathostoma spinigerum genome.</title>
        <authorList>
            <person name="Gonzalez-Bertolin B."/>
            <person name="Monzon S."/>
            <person name="Zaballos A."/>
            <person name="Jimenez P."/>
            <person name="Dekumyoy P."/>
            <person name="Varona S."/>
            <person name="Cuesta I."/>
            <person name="Sumanam S."/>
            <person name="Adisakwattana P."/>
            <person name="Gasser R.B."/>
            <person name="Hernandez-Gonzalez A."/>
            <person name="Young N.D."/>
            <person name="Perteguer M.J."/>
        </authorList>
    </citation>
    <scope>NUCLEOTIDE SEQUENCE [LARGE SCALE GENOMIC DNA]</scope>
    <source>
        <strain evidence="3">AL3</strain>
        <tissue evidence="3">Liver</tissue>
    </source>
</reference>
<dbReference type="SUPFAM" id="SSF49562">
    <property type="entry name" value="C2 domain (Calcium/lipid-binding domain, CaLB)"/>
    <property type="match status" value="2"/>
</dbReference>
<organism evidence="3 4">
    <name type="scientific">Gnathostoma spinigerum</name>
    <dbReference type="NCBI Taxonomy" id="75299"/>
    <lineage>
        <taxon>Eukaryota</taxon>
        <taxon>Metazoa</taxon>
        <taxon>Ecdysozoa</taxon>
        <taxon>Nematoda</taxon>
        <taxon>Chromadorea</taxon>
        <taxon>Rhabditida</taxon>
        <taxon>Spirurina</taxon>
        <taxon>Gnathostomatomorpha</taxon>
        <taxon>Gnathostomatoidea</taxon>
        <taxon>Gnathostomatidae</taxon>
        <taxon>Gnathostoma</taxon>
    </lineage>
</organism>
<feature type="compositionally biased region" description="Low complexity" evidence="1">
    <location>
        <begin position="279"/>
        <end position="302"/>
    </location>
</feature>
<dbReference type="Proteomes" id="UP001608902">
    <property type="component" value="Unassembled WGS sequence"/>
</dbReference>
<sequence>MSDIANVFWWRQKSSSFPSSPVVSRNEDVYSLSFRSGRISCDMVEGMNVLAKHFFEYQSFINYPHNAVQLHKTPPSQAGADPSVSWGPKSMLKAGKNQAAPESRPNRNNVTMTHAAHRHGRAGKHGYRDWGDRHGELREERAVPSRDAWTKFLLNDDPPGRNTVFESDFEERALQSEPESLPERLSRISKSRDDITYCIACNTAAAVRRAGGREVLIILTYAPQIQFITITVKKAKGLPYNNQPFARVMLFDGRRLLEQKQTTITTSTLCNGFVISGRPKPSSSTSSNSFSSTNSDPTTPNQNMDAVFSESFLFHVPPGMLDKCHIVVELFDTNPGDRENGPQSTGHCVLGPFSAGSGAMHWLQMIRKSSLPVCMWHQLAKY</sequence>
<proteinExistence type="predicted"/>
<accession>A0ABD6EFX5</accession>
<feature type="region of interest" description="Disordered" evidence="1">
    <location>
        <begin position="72"/>
        <end position="108"/>
    </location>
</feature>
<dbReference type="Gene3D" id="2.60.40.150">
    <property type="entry name" value="C2 domain"/>
    <property type="match status" value="1"/>
</dbReference>
<dbReference type="SMART" id="SM00239">
    <property type="entry name" value="C2"/>
    <property type="match status" value="1"/>
</dbReference>
<evidence type="ECO:0000313" key="3">
    <source>
        <dbReference type="EMBL" id="MFH4978843.1"/>
    </source>
</evidence>
<feature type="region of interest" description="Disordered" evidence="1">
    <location>
        <begin position="278"/>
        <end position="302"/>
    </location>
</feature>
<dbReference type="EMBL" id="JBGFUD010003578">
    <property type="protein sequence ID" value="MFH4978843.1"/>
    <property type="molecule type" value="Genomic_DNA"/>
</dbReference>
<evidence type="ECO:0000313" key="4">
    <source>
        <dbReference type="Proteomes" id="UP001608902"/>
    </source>
</evidence>
<dbReference type="PANTHER" id="PTHR10024:SF368">
    <property type="entry name" value="C2 DOMAIN-CONTAINING PROTEIN"/>
    <property type="match status" value="1"/>
</dbReference>
<gene>
    <name evidence="3" type="ORF">AB6A40_005552</name>
</gene>
<evidence type="ECO:0000256" key="1">
    <source>
        <dbReference type="SAM" id="MobiDB-lite"/>
    </source>
</evidence>
<feature type="domain" description="C2" evidence="2">
    <location>
        <begin position="227"/>
        <end position="374"/>
    </location>
</feature>
<dbReference type="PANTHER" id="PTHR10024">
    <property type="entry name" value="SYNAPTOTAGMIN"/>
    <property type="match status" value="1"/>
</dbReference>
<name>A0ABD6EFX5_9BILA</name>
<dbReference type="InterPro" id="IPR000008">
    <property type="entry name" value="C2_dom"/>
</dbReference>
<protein>
    <recommendedName>
        <fullName evidence="2">C2 domain-containing protein</fullName>
    </recommendedName>
</protein>
<dbReference type="AlphaFoldDB" id="A0ABD6EFX5"/>
<dbReference type="InterPro" id="IPR035892">
    <property type="entry name" value="C2_domain_sf"/>
</dbReference>
<comment type="caution">
    <text evidence="3">The sequence shown here is derived from an EMBL/GenBank/DDBJ whole genome shotgun (WGS) entry which is preliminary data.</text>
</comment>
<evidence type="ECO:0000259" key="2">
    <source>
        <dbReference type="SMART" id="SM00239"/>
    </source>
</evidence>